<dbReference type="PANTHER" id="PTHR47765">
    <property type="entry name" value="3'-5' EXONUCLEASE DOMAIN-CONTAINING PROTEIN"/>
    <property type="match status" value="1"/>
</dbReference>
<protein>
    <submittedName>
        <fullName evidence="2">3'-5' exonuclease domain-containing protein 2</fullName>
    </submittedName>
</protein>
<keyword evidence="2" id="KW-0378">Hydrolase</keyword>
<evidence type="ECO:0000259" key="1">
    <source>
        <dbReference type="SMART" id="SM00474"/>
    </source>
</evidence>
<keyword evidence="2" id="KW-0540">Nuclease</keyword>
<keyword evidence="2" id="KW-0269">Exonuclease</keyword>
<dbReference type="PANTHER" id="PTHR47765:SF2">
    <property type="entry name" value="EXONUCLEASE MUT-7 HOMOLOG"/>
    <property type="match status" value="1"/>
</dbReference>
<dbReference type="Proteomes" id="UP000263753">
    <property type="component" value="Chromosome"/>
</dbReference>
<dbReference type="InterPro" id="IPR036397">
    <property type="entry name" value="RNaseH_sf"/>
</dbReference>
<dbReference type="AlphaFoldDB" id="A0A3B7M0F9"/>
<evidence type="ECO:0000313" key="2">
    <source>
        <dbReference type="EMBL" id="AXY58101.1"/>
    </source>
</evidence>
<organism evidence="2 3">
    <name type="scientific">Acinetobacter chinensis</name>
    <dbReference type="NCBI Taxonomy" id="2004650"/>
    <lineage>
        <taxon>Bacteria</taxon>
        <taxon>Pseudomonadati</taxon>
        <taxon>Pseudomonadota</taxon>
        <taxon>Gammaproteobacteria</taxon>
        <taxon>Moraxellales</taxon>
        <taxon>Moraxellaceae</taxon>
        <taxon>Acinetobacter</taxon>
    </lineage>
</organism>
<dbReference type="GO" id="GO:0008408">
    <property type="term" value="F:3'-5' exonuclease activity"/>
    <property type="evidence" value="ECO:0007669"/>
    <property type="project" value="InterPro"/>
</dbReference>
<accession>A0A3B7M0F9</accession>
<dbReference type="SUPFAM" id="SSF53098">
    <property type="entry name" value="Ribonuclease H-like"/>
    <property type="match status" value="1"/>
</dbReference>
<dbReference type="GO" id="GO:0006139">
    <property type="term" value="P:nucleobase-containing compound metabolic process"/>
    <property type="evidence" value="ECO:0007669"/>
    <property type="project" value="InterPro"/>
</dbReference>
<dbReference type="KEGG" id="achi:CDG60_16985"/>
<dbReference type="RefSeq" id="WP_087512086.1">
    <property type="nucleotide sequence ID" value="NZ_CP032134.1"/>
</dbReference>
<dbReference type="EMBL" id="CP032134">
    <property type="protein sequence ID" value="AXY58101.1"/>
    <property type="molecule type" value="Genomic_DNA"/>
</dbReference>
<dbReference type="GO" id="GO:0003676">
    <property type="term" value="F:nucleic acid binding"/>
    <property type="evidence" value="ECO:0007669"/>
    <property type="project" value="InterPro"/>
</dbReference>
<dbReference type="InterPro" id="IPR052408">
    <property type="entry name" value="Exonuclease_MUT-7-like"/>
</dbReference>
<feature type="domain" description="3'-5' exonuclease" evidence="1">
    <location>
        <begin position="28"/>
        <end position="199"/>
    </location>
</feature>
<name>A0A3B7M0F9_9GAMM</name>
<dbReference type="InterPro" id="IPR002562">
    <property type="entry name" value="3'-5'_exonuclease_dom"/>
</dbReference>
<evidence type="ECO:0000313" key="3">
    <source>
        <dbReference type="Proteomes" id="UP000263753"/>
    </source>
</evidence>
<dbReference type="CDD" id="cd06141">
    <property type="entry name" value="WRN_exo"/>
    <property type="match status" value="1"/>
</dbReference>
<dbReference type="Pfam" id="PF01612">
    <property type="entry name" value="DNA_pol_A_exo1"/>
    <property type="match status" value="1"/>
</dbReference>
<reference evidence="3" key="1">
    <citation type="submission" date="2018-09" db="EMBL/GenBank/DDBJ databases">
        <title>The complete genome of Acinetobacter sp. strain WCHAc010005.</title>
        <authorList>
            <person name="Hu Y."/>
            <person name="Long H."/>
            <person name="Feng Y."/>
            <person name="Zong Z."/>
        </authorList>
    </citation>
    <scope>NUCLEOTIDE SEQUENCE [LARGE SCALE GENOMIC DNA]</scope>
    <source>
        <strain evidence="3">WCHAc010005</strain>
    </source>
</reference>
<sequence>MDHSAPTLPDTATISTYPLFQNLPLERIRVIQTLDQCQQIEAELKAAKILGFDTESRPTFTKGETQTGPHLIQLATETDAWLFQVSPEILQFLQTVLSSHTQLKTGFGLKNDAHLFRKKGIQLNHTVDLSRCFTQLGFKNPLGIKNAIAVLFQQNFPKRKSVSTSNWSRKNLSPQQIEYAAADAYAPVLIFKALQQQGLLPPDIS</sequence>
<proteinExistence type="predicted"/>
<dbReference type="SMART" id="SM00474">
    <property type="entry name" value="35EXOc"/>
    <property type="match status" value="1"/>
</dbReference>
<dbReference type="Gene3D" id="3.30.420.10">
    <property type="entry name" value="Ribonuclease H-like superfamily/Ribonuclease H"/>
    <property type="match status" value="1"/>
</dbReference>
<gene>
    <name evidence="2" type="ORF">CDG60_16985</name>
</gene>
<dbReference type="InterPro" id="IPR012337">
    <property type="entry name" value="RNaseH-like_sf"/>
</dbReference>